<accession>A0A1X7RZV1</accession>
<feature type="signal peptide" evidence="1">
    <location>
        <begin position="1"/>
        <end position="19"/>
    </location>
</feature>
<organism evidence="2 3">
    <name type="scientific">Zymoseptoria tritici (strain ST99CH_3D7)</name>
    <dbReference type="NCBI Taxonomy" id="1276538"/>
    <lineage>
        <taxon>Eukaryota</taxon>
        <taxon>Fungi</taxon>
        <taxon>Dikarya</taxon>
        <taxon>Ascomycota</taxon>
        <taxon>Pezizomycotina</taxon>
        <taxon>Dothideomycetes</taxon>
        <taxon>Dothideomycetidae</taxon>
        <taxon>Mycosphaerellales</taxon>
        <taxon>Mycosphaerellaceae</taxon>
        <taxon>Zymoseptoria</taxon>
    </lineage>
</organism>
<dbReference type="Gene3D" id="1.10.1740.120">
    <property type="match status" value="1"/>
</dbReference>
<dbReference type="AlphaFoldDB" id="A0A1X7RZV1"/>
<keyword evidence="3" id="KW-1185">Reference proteome</keyword>
<dbReference type="EMBL" id="LT853698">
    <property type="protein sequence ID" value="SMQ52974.1"/>
    <property type="molecule type" value="Genomic_DNA"/>
</dbReference>
<evidence type="ECO:0000256" key="1">
    <source>
        <dbReference type="SAM" id="SignalP"/>
    </source>
</evidence>
<gene>
    <name evidence="2" type="ORF">ZT3D7_G8127</name>
</gene>
<dbReference type="Proteomes" id="UP000215127">
    <property type="component" value="Chromosome 7"/>
</dbReference>
<protein>
    <recommendedName>
        <fullName evidence="4">Fungal calcium binding protein domain-containing protein</fullName>
    </recommendedName>
</protein>
<evidence type="ECO:0000313" key="2">
    <source>
        <dbReference type="EMBL" id="SMQ52974.1"/>
    </source>
</evidence>
<feature type="chain" id="PRO_5012846922" description="Fungal calcium binding protein domain-containing protein" evidence="1">
    <location>
        <begin position="20"/>
        <end position="134"/>
    </location>
</feature>
<keyword evidence="1" id="KW-0732">Signal</keyword>
<reference evidence="2 3" key="1">
    <citation type="submission" date="2016-06" db="EMBL/GenBank/DDBJ databases">
        <authorList>
            <person name="Kjaerup R.B."/>
            <person name="Dalgaard T.S."/>
            <person name="Juul-Madsen H.R."/>
        </authorList>
    </citation>
    <scope>NUCLEOTIDE SEQUENCE [LARGE SCALE GENOMIC DNA]</scope>
</reference>
<evidence type="ECO:0000313" key="3">
    <source>
        <dbReference type="Proteomes" id="UP000215127"/>
    </source>
</evidence>
<evidence type="ECO:0008006" key="4">
    <source>
        <dbReference type="Google" id="ProtNLM"/>
    </source>
</evidence>
<name>A0A1X7RZV1_ZYMT9</name>
<proteinExistence type="predicted"/>
<sequence>MQIFISATTLLVLATNVGAAALAPREPFLTENSPNIYIDAASLMPRKEINIIGNNPNLHAGAHCHFANKQQQASCIFQALEAQGCRWLGCAAAYTASIAACAACFAAPVAEPLLITACIAAAGTDVDACADCGI</sequence>